<dbReference type="Pfam" id="PF13519">
    <property type="entry name" value="VWA_2"/>
    <property type="match status" value="1"/>
</dbReference>
<dbReference type="Proteomes" id="UP000002964">
    <property type="component" value="Unassembled WGS sequence"/>
</dbReference>
<feature type="signal peptide" evidence="3">
    <location>
        <begin position="1"/>
        <end position="27"/>
    </location>
</feature>
<dbReference type="STRING" id="631362.Thi970DRAFT_01358"/>
<accession>H8YZZ6</accession>
<feature type="transmembrane region" description="Helical" evidence="2">
    <location>
        <begin position="376"/>
        <end position="396"/>
    </location>
</feature>
<keyword evidence="2" id="KW-0472">Membrane</keyword>
<dbReference type="RefSeq" id="WP_009147755.1">
    <property type="nucleotide sequence ID" value="NZ_CP121471.1"/>
</dbReference>
<dbReference type="eggNOG" id="COG1716">
    <property type="taxonomic scope" value="Bacteria"/>
</dbReference>
<keyword evidence="2" id="KW-0812">Transmembrane</keyword>
<dbReference type="CDD" id="cd00198">
    <property type="entry name" value="vWFA"/>
    <property type="match status" value="1"/>
</dbReference>
<dbReference type="SMART" id="SM00240">
    <property type="entry name" value="FHA"/>
    <property type="match status" value="1"/>
</dbReference>
<dbReference type="OrthoDB" id="9815482at2"/>
<feature type="domain" description="FHA" evidence="4">
    <location>
        <begin position="493"/>
        <end position="544"/>
    </location>
</feature>
<dbReference type="eggNOG" id="COG2304">
    <property type="taxonomic scope" value="Bacteria"/>
</dbReference>
<evidence type="ECO:0000259" key="4">
    <source>
        <dbReference type="PROSITE" id="PS50006"/>
    </source>
</evidence>
<reference evidence="7" key="1">
    <citation type="submission" date="2011-06" db="EMBL/GenBank/DDBJ databases">
        <authorList>
            <consortium name="US DOE Joint Genome Institute (JGI-PGF)"/>
            <person name="Lucas S."/>
            <person name="Han J."/>
            <person name="Lapidus A."/>
            <person name="Cheng J.-F."/>
            <person name="Goodwin L."/>
            <person name="Pitluck S."/>
            <person name="Peters L."/>
            <person name="Land M.L."/>
            <person name="Hauser L."/>
            <person name="Vogl K."/>
            <person name="Liu Z."/>
            <person name="Overmann J."/>
            <person name="Frigaard N.-U."/>
            <person name="Bryant D.A."/>
            <person name="Woyke T.J."/>
        </authorList>
    </citation>
    <scope>NUCLEOTIDE SEQUENCE [LARGE SCALE GENOMIC DNA]</scope>
    <source>
        <strain evidence="7">970</strain>
    </source>
</reference>
<dbReference type="Pfam" id="PF00498">
    <property type="entry name" value="FHA"/>
    <property type="match status" value="1"/>
</dbReference>
<dbReference type="SMART" id="SM00327">
    <property type="entry name" value="VWA"/>
    <property type="match status" value="1"/>
</dbReference>
<keyword evidence="2" id="KW-1133">Transmembrane helix</keyword>
<keyword evidence="3" id="KW-0732">Signal</keyword>
<name>H8YZZ6_9GAMM</name>
<evidence type="ECO:0000313" key="7">
    <source>
        <dbReference type="Proteomes" id="UP000002964"/>
    </source>
</evidence>
<dbReference type="PROSITE" id="PS50006">
    <property type="entry name" value="FHA_DOMAIN"/>
    <property type="match status" value="1"/>
</dbReference>
<evidence type="ECO:0000256" key="1">
    <source>
        <dbReference type="SAM" id="MobiDB-lite"/>
    </source>
</evidence>
<feature type="domain" description="VWFA" evidence="5">
    <location>
        <begin position="96"/>
        <end position="276"/>
    </location>
</feature>
<keyword evidence="7" id="KW-1185">Reference proteome</keyword>
<dbReference type="InterPro" id="IPR000253">
    <property type="entry name" value="FHA_dom"/>
</dbReference>
<proteinExistence type="predicted"/>
<evidence type="ECO:0000256" key="3">
    <source>
        <dbReference type="SAM" id="SignalP"/>
    </source>
</evidence>
<feature type="compositionally biased region" description="Acidic residues" evidence="1">
    <location>
        <begin position="326"/>
        <end position="336"/>
    </location>
</feature>
<gene>
    <name evidence="6" type="ORF">Thi970DRAFT_01358</name>
</gene>
<sequence>MKRIIASHHLIAAALFLPLFMAGIASATAAATEPAELRLSQSWQDGTELTSYLDVRDAHGEPVGDLDPERLHVTIGPHAGAIESVEPFAATEEGVLYLFLVDRSRSLSAARFAQIRAALMAWVAALQPNDLAGIITFGERVETVLAPTADRSALDEAIGRLAPTDQQTALHQGLVRAITLGQQQRADWPRRRAIVILSDGLEDAPGGMTADEVHARLAENPAPIYAIGLSTGGSAERRTAGLAALGRFARESGGLFLDANRAEDLSAPYAEMRDHIRAVWRLRLQCPDCTLDGNRYRLQITLLSDDGLRLTDGSDLRLLPPPVSTEEPEDAEEDIADSSGTESEPEAADTADAGETASEEAAETGITGILHSNERWVLAAGGIALVVLLIILAVVLRARGRQLAQTTAATMTDQAELAIPATASDKAGEPSLSLDADALVTERGQMPAAPSVPPADHATPQAPPVNILPQLRLAFVTGPRRGEVVELSVMQPARLGRSADCALVLSGDDEISGRHAEVLCLDNGQRVLRDLSSTNGTRLNGVGVQGTHPLQNGDRIGVGQTELRVLS</sequence>
<dbReference type="Gene3D" id="3.40.50.410">
    <property type="entry name" value="von Willebrand factor, type A domain"/>
    <property type="match status" value="1"/>
</dbReference>
<reference evidence="6 7" key="2">
    <citation type="submission" date="2011-11" db="EMBL/GenBank/DDBJ databases">
        <authorList>
            <consortium name="US DOE Joint Genome Institute"/>
            <person name="Lucas S."/>
            <person name="Han J."/>
            <person name="Lapidus A."/>
            <person name="Cheng J.-F."/>
            <person name="Goodwin L."/>
            <person name="Pitluck S."/>
            <person name="Peters L."/>
            <person name="Ovchinnikova G."/>
            <person name="Zhang X."/>
            <person name="Detter J.C."/>
            <person name="Han C."/>
            <person name="Tapia R."/>
            <person name="Land M."/>
            <person name="Hauser L."/>
            <person name="Kyrpides N."/>
            <person name="Ivanova N."/>
            <person name="Pagani I."/>
            <person name="Vogl K."/>
            <person name="Liu Z."/>
            <person name="Overmann J."/>
            <person name="Frigaard N.-U."/>
            <person name="Bryant D."/>
            <person name="Woyke T."/>
        </authorList>
    </citation>
    <scope>NUCLEOTIDE SEQUENCE [LARGE SCALE GENOMIC DNA]</scope>
    <source>
        <strain evidence="6 7">970</strain>
    </source>
</reference>
<dbReference type="SUPFAM" id="SSF49879">
    <property type="entry name" value="SMAD/FHA domain"/>
    <property type="match status" value="1"/>
</dbReference>
<dbReference type="EMBL" id="JH603169">
    <property type="protein sequence ID" value="EIC21169.1"/>
    <property type="molecule type" value="Genomic_DNA"/>
</dbReference>
<dbReference type="InterPro" id="IPR036465">
    <property type="entry name" value="vWFA_dom_sf"/>
</dbReference>
<dbReference type="AlphaFoldDB" id="H8YZZ6"/>
<dbReference type="Gene3D" id="2.60.200.20">
    <property type="match status" value="1"/>
</dbReference>
<dbReference type="InterPro" id="IPR008984">
    <property type="entry name" value="SMAD_FHA_dom_sf"/>
</dbReference>
<feature type="region of interest" description="Disordered" evidence="1">
    <location>
        <begin position="313"/>
        <end position="362"/>
    </location>
</feature>
<dbReference type="InterPro" id="IPR002035">
    <property type="entry name" value="VWF_A"/>
</dbReference>
<dbReference type="CDD" id="cd00060">
    <property type="entry name" value="FHA"/>
    <property type="match status" value="1"/>
</dbReference>
<evidence type="ECO:0000313" key="6">
    <source>
        <dbReference type="EMBL" id="EIC21169.1"/>
    </source>
</evidence>
<evidence type="ECO:0000256" key="2">
    <source>
        <dbReference type="SAM" id="Phobius"/>
    </source>
</evidence>
<organism evidence="6 7">
    <name type="scientific">Thiorhodovibrio frisius</name>
    <dbReference type="NCBI Taxonomy" id="631362"/>
    <lineage>
        <taxon>Bacteria</taxon>
        <taxon>Pseudomonadati</taxon>
        <taxon>Pseudomonadota</taxon>
        <taxon>Gammaproteobacteria</taxon>
        <taxon>Chromatiales</taxon>
        <taxon>Chromatiaceae</taxon>
        <taxon>Thiorhodovibrio</taxon>
    </lineage>
</organism>
<feature type="chain" id="PRO_5003617220" evidence="3">
    <location>
        <begin position="28"/>
        <end position="567"/>
    </location>
</feature>
<dbReference type="PROSITE" id="PS50234">
    <property type="entry name" value="VWFA"/>
    <property type="match status" value="1"/>
</dbReference>
<protein>
    <submittedName>
        <fullName evidence="6">FHA domain-containing protein</fullName>
    </submittedName>
</protein>
<dbReference type="SUPFAM" id="SSF53300">
    <property type="entry name" value="vWA-like"/>
    <property type="match status" value="1"/>
</dbReference>
<evidence type="ECO:0000259" key="5">
    <source>
        <dbReference type="PROSITE" id="PS50234"/>
    </source>
</evidence>
<dbReference type="HOGENOM" id="CLU_512798_0_0_6"/>